<comment type="caution">
    <text evidence="7">The sequence shown here is derived from an EMBL/GenBank/DDBJ whole genome shotgun (WGS) entry which is preliminary data.</text>
</comment>
<evidence type="ECO:0000256" key="3">
    <source>
        <dbReference type="ARBA" id="ARBA00022989"/>
    </source>
</evidence>
<comment type="subcellular location">
    <subcellularLocation>
        <location evidence="1">Membrane</location>
        <topology evidence="1">Multi-pass membrane protein</topology>
    </subcellularLocation>
</comment>
<dbReference type="AlphaFoldDB" id="A0A812UCZ8"/>
<dbReference type="GO" id="GO:0005249">
    <property type="term" value="F:voltage-gated potassium channel activity"/>
    <property type="evidence" value="ECO:0007669"/>
    <property type="project" value="TreeGrafter"/>
</dbReference>
<dbReference type="GO" id="GO:0042391">
    <property type="term" value="P:regulation of membrane potential"/>
    <property type="evidence" value="ECO:0007669"/>
    <property type="project" value="TreeGrafter"/>
</dbReference>
<feature type="domain" description="Ion transport" evidence="6">
    <location>
        <begin position="25"/>
        <end position="122"/>
    </location>
</feature>
<accession>A0A812UCZ8</accession>
<evidence type="ECO:0000256" key="5">
    <source>
        <dbReference type="SAM" id="Phobius"/>
    </source>
</evidence>
<dbReference type="GO" id="GO:0005886">
    <property type="term" value="C:plasma membrane"/>
    <property type="evidence" value="ECO:0007669"/>
    <property type="project" value="TreeGrafter"/>
</dbReference>
<organism evidence="7 8">
    <name type="scientific">Symbiodinium natans</name>
    <dbReference type="NCBI Taxonomy" id="878477"/>
    <lineage>
        <taxon>Eukaryota</taxon>
        <taxon>Sar</taxon>
        <taxon>Alveolata</taxon>
        <taxon>Dinophyceae</taxon>
        <taxon>Suessiales</taxon>
        <taxon>Symbiodiniaceae</taxon>
        <taxon>Symbiodinium</taxon>
    </lineage>
</organism>
<keyword evidence="8" id="KW-1185">Reference proteome</keyword>
<proteinExistence type="predicted"/>
<sequence>MSMNDDQTTEGKGSYAIPYHSQLIFWRYLKTWLVLDMLLVSLDVLNIASDYAGVAVIRFARVVRIFRLLRLLKMTKLDEITQEIAASTGRQWIMLVMAVCNSAIVTMLVAHIVTCFWFWVGTSASRQDV</sequence>
<evidence type="ECO:0000256" key="4">
    <source>
        <dbReference type="ARBA" id="ARBA00023136"/>
    </source>
</evidence>
<dbReference type="InterPro" id="IPR005821">
    <property type="entry name" value="Ion_trans_dom"/>
</dbReference>
<evidence type="ECO:0000313" key="7">
    <source>
        <dbReference type="EMBL" id="CAE7560882.1"/>
    </source>
</evidence>
<evidence type="ECO:0000256" key="2">
    <source>
        <dbReference type="ARBA" id="ARBA00022692"/>
    </source>
</evidence>
<dbReference type="Gene3D" id="1.10.287.70">
    <property type="match status" value="1"/>
</dbReference>
<keyword evidence="2 5" id="KW-0812">Transmembrane</keyword>
<protein>
    <submittedName>
        <fullName evidence="7">Eag protein</fullName>
    </submittedName>
</protein>
<dbReference type="Pfam" id="PF00520">
    <property type="entry name" value="Ion_trans"/>
    <property type="match status" value="1"/>
</dbReference>
<reference evidence="7" key="1">
    <citation type="submission" date="2021-02" db="EMBL/GenBank/DDBJ databases">
        <authorList>
            <person name="Dougan E. K."/>
            <person name="Rhodes N."/>
            <person name="Thang M."/>
            <person name="Chan C."/>
        </authorList>
    </citation>
    <scope>NUCLEOTIDE SEQUENCE</scope>
</reference>
<keyword evidence="4 5" id="KW-0472">Membrane</keyword>
<name>A0A812UCZ8_9DINO</name>
<keyword evidence="3 5" id="KW-1133">Transmembrane helix</keyword>
<dbReference type="PANTHER" id="PTHR10217:SF435">
    <property type="entry name" value="POTASSIUM VOLTAGE-GATED CHANNEL PROTEIN EAG"/>
    <property type="match status" value="1"/>
</dbReference>
<gene>
    <name evidence="7" type="primary">eag</name>
    <name evidence="7" type="ORF">SNAT2548_LOCUS31629</name>
</gene>
<dbReference type="InterPro" id="IPR050818">
    <property type="entry name" value="KCNH_animal-type"/>
</dbReference>
<feature type="transmembrane region" description="Helical" evidence="5">
    <location>
        <begin position="92"/>
        <end position="120"/>
    </location>
</feature>
<dbReference type="EMBL" id="CAJNDS010002668">
    <property type="protein sequence ID" value="CAE7560882.1"/>
    <property type="molecule type" value="Genomic_DNA"/>
</dbReference>
<evidence type="ECO:0000256" key="1">
    <source>
        <dbReference type="ARBA" id="ARBA00004141"/>
    </source>
</evidence>
<dbReference type="SUPFAM" id="SSF81324">
    <property type="entry name" value="Voltage-gated potassium channels"/>
    <property type="match status" value="1"/>
</dbReference>
<evidence type="ECO:0000259" key="6">
    <source>
        <dbReference type="Pfam" id="PF00520"/>
    </source>
</evidence>
<dbReference type="Proteomes" id="UP000604046">
    <property type="component" value="Unassembled WGS sequence"/>
</dbReference>
<dbReference type="PANTHER" id="PTHR10217">
    <property type="entry name" value="VOLTAGE AND LIGAND GATED POTASSIUM CHANNEL"/>
    <property type="match status" value="1"/>
</dbReference>
<evidence type="ECO:0000313" key="8">
    <source>
        <dbReference type="Proteomes" id="UP000604046"/>
    </source>
</evidence>